<evidence type="ECO:0000256" key="5">
    <source>
        <dbReference type="ARBA" id="ARBA00022833"/>
    </source>
</evidence>
<keyword evidence="4" id="KW-0378">Hydrolase</keyword>
<dbReference type="GO" id="GO:0005615">
    <property type="term" value="C:extracellular space"/>
    <property type="evidence" value="ECO:0007669"/>
    <property type="project" value="TreeGrafter"/>
</dbReference>
<dbReference type="OrthoDB" id="2433180at2"/>
<sequence>MFKNKSLRLLGSAAMAAALMVPATVEAAGAKPVPAGSTVLSVEGFINHAELGKKLQSIQQSSQGRVKVEVAGTSNRGRAIWKATVGTGKKVILVQSEIHGNEKTGTVALVNILQKLGSNSAEAKKLREEITLVAVPMMNPDASELDRRGNDYTWQEVLKNYPQLQGAQPSWNYYTRVLQGDDYAAKPGFDVNRDFHPDLNYVAKKEDFPGSSNQPGWYITPESKVVRDIYKGLKASHGNVDVFVDLHHQGFPYVEGTDKVVTMSLSGQFVPDPRTPAGAKYSKYAGNYQYDFSRQLNLAAYNALQAKGNSIFTHISLYEQGLDLPGTALGSFALNGSGTVLFEVKGQTQNYGQKMKGQLVKTVETGLEAIIEGYADDSVYKLNPLDYEKIPKSVYTPFGI</sequence>
<evidence type="ECO:0000313" key="10">
    <source>
        <dbReference type="EMBL" id="MRX71983.1"/>
    </source>
</evidence>
<name>A0A7X2IZF2_9BACI</name>
<gene>
    <name evidence="10" type="ORF">GJU40_07335</name>
</gene>
<keyword evidence="5" id="KW-0862">Zinc</keyword>
<dbReference type="PANTHER" id="PTHR11705">
    <property type="entry name" value="PROTEASE FAMILY M14 CARBOXYPEPTIDASE A,B"/>
    <property type="match status" value="1"/>
</dbReference>
<dbReference type="RefSeq" id="WP_154307123.1">
    <property type="nucleotide sequence ID" value="NZ_WKKI01000009.1"/>
</dbReference>
<dbReference type="GO" id="GO:0006508">
    <property type="term" value="P:proteolysis"/>
    <property type="evidence" value="ECO:0007669"/>
    <property type="project" value="UniProtKB-KW"/>
</dbReference>
<feature type="signal peptide" evidence="8">
    <location>
        <begin position="1"/>
        <end position="27"/>
    </location>
</feature>
<evidence type="ECO:0000256" key="1">
    <source>
        <dbReference type="ARBA" id="ARBA00001947"/>
    </source>
</evidence>
<evidence type="ECO:0000256" key="3">
    <source>
        <dbReference type="ARBA" id="ARBA00022670"/>
    </source>
</evidence>
<dbReference type="Proteomes" id="UP000448867">
    <property type="component" value="Unassembled WGS sequence"/>
</dbReference>
<evidence type="ECO:0000256" key="6">
    <source>
        <dbReference type="ARBA" id="ARBA00023049"/>
    </source>
</evidence>
<comment type="cofactor">
    <cofactor evidence="1">
        <name>Zn(2+)</name>
        <dbReference type="ChEBI" id="CHEBI:29105"/>
    </cofactor>
</comment>
<dbReference type="GO" id="GO:0004181">
    <property type="term" value="F:metallocarboxypeptidase activity"/>
    <property type="evidence" value="ECO:0007669"/>
    <property type="project" value="InterPro"/>
</dbReference>
<dbReference type="PROSITE" id="PS52035">
    <property type="entry name" value="PEPTIDASE_M14"/>
    <property type="match status" value="1"/>
</dbReference>
<feature type="chain" id="PRO_5031474275" evidence="8">
    <location>
        <begin position="28"/>
        <end position="400"/>
    </location>
</feature>
<dbReference type="Pfam" id="PF00246">
    <property type="entry name" value="Peptidase_M14"/>
    <property type="match status" value="1"/>
</dbReference>
<dbReference type="SUPFAM" id="SSF53187">
    <property type="entry name" value="Zn-dependent exopeptidases"/>
    <property type="match status" value="1"/>
</dbReference>
<keyword evidence="11" id="KW-1185">Reference proteome</keyword>
<keyword evidence="3" id="KW-0645">Protease</keyword>
<dbReference type="GO" id="GO:0008270">
    <property type="term" value="F:zinc ion binding"/>
    <property type="evidence" value="ECO:0007669"/>
    <property type="project" value="InterPro"/>
</dbReference>
<evidence type="ECO:0000313" key="11">
    <source>
        <dbReference type="Proteomes" id="UP000448867"/>
    </source>
</evidence>
<keyword evidence="8" id="KW-0732">Signal</keyword>
<evidence type="ECO:0000256" key="2">
    <source>
        <dbReference type="ARBA" id="ARBA00005988"/>
    </source>
</evidence>
<accession>A0A7X2IZF2</accession>
<evidence type="ECO:0000256" key="4">
    <source>
        <dbReference type="ARBA" id="ARBA00022801"/>
    </source>
</evidence>
<dbReference type="PANTHER" id="PTHR11705:SF143">
    <property type="entry name" value="SLL0236 PROTEIN"/>
    <property type="match status" value="1"/>
</dbReference>
<protein>
    <submittedName>
        <fullName evidence="10">Peptidase M14</fullName>
    </submittedName>
</protein>
<dbReference type="Gene3D" id="3.40.630.10">
    <property type="entry name" value="Zn peptidases"/>
    <property type="match status" value="1"/>
</dbReference>
<proteinExistence type="inferred from homology"/>
<evidence type="ECO:0000259" key="9">
    <source>
        <dbReference type="PROSITE" id="PS52035"/>
    </source>
</evidence>
<feature type="domain" description="Peptidase M14" evidence="9">
    <location>
        <begin position="44"/>
        <end position="400"/>
    </location>
</feature>
<evidence type="ECO:0000256" key="7">
    <source>
        <dbReference type="PROSITE-ProRule" id="PRU01379"/>
    </source>
</evidence>
<keyword evidence="6" id="KW-0482">Metalloprotease</keyword>
<dbReference type="InterPro" id="IPR000834">
    <property type="entry name" value="Peptidase_M14"/>
</dbReference>
<comment type="caution">
    <text evidence="10">The sequence shown here is derived from an EMBL/GenBank/DDBJ whole genome shotgun (WGS) entry which is preliminary data.</text>
</comment>
<comment type="caution">
    <text evidence="7">Lacks conserved residue(s) required for the propagation of feature annotation.</text>
</comment>
<reference evidence="10 11" key="1">
    <citation type="submission" date="2019-11" db="EMBL/GenBank/DDBJ databases">
        <title>Bacillus lacus genome.</title>
        <authorList>
            <person name="Allen C.J."/>
            <person name="Newman J.D."/>
        </authorList>
    </citation>
    <scope>NUCLEOTIDE SEQUENCE [LARGE SCALE GENOMIC DNA]</scope>
    <source>
        <strain evidence="10 11">KCTC 33946</strain>
    </source>
</reference>
<organism evidence="10 11">
    <name type="scientific">Metabacillus lacus</name>
    <dbReference type="NCBI Taxonomy" id="1983721"/>
    <lineage>
        <taxon>Bacteria</taxon>
        <taxon>Bacillati</taxon>
        <taxon>Bacillota</taxon>
        <taxon>Bacilli</taxon>
        <taxon>Bacillales</taxon>
        <taxon>Bacillaceae</taxon>
        <taxon>Metabacillus</taxon>
    </lineage>
</organism>
<evidence type="ECO:0000256" key="8">
    <source>
        <dbReference type="SAM" id="SignalP"/>
    </source>
</evidence>
<comment type="similarity">
    <text evidence="2 7">Belongs to the peptidase M14 family.</text>
</comment>
<dbReference type="SMART" id="SM00631">
    <property type="entry name" value="Zn_pept"/>
    <property type="match status" value="1"/>
</dbReference>
<dbReference type="AlphaFoldDB" id="A0A7X2IZF2"/>
<dbReference type="EMBL" id="WKKI01000009">
    <property type="protein sequence ID" value="MRX71983.1"/>
    <property type="molecule type" value="Genomic_DNA"/>
</dbReference>